<evidence type="ECO:0000256" key="3">
    <source>
        <dbReference type="ARBA" id="ARBA00023157"/>
    </source>
</evidence>
<keyword evidence="2" id="KW-0677">Repeat</keyword>
<dbReference type="InterPro" id="IPR057629">
    <property type="entry name" value="Teneurin1-4_GBD"/>
</dbReference>
<feature type="transmembrane region" description="Helical" evidence="5">
    <location>
        <begin position="126"/>
        <end position="147"/>
    </location>
</feature>
<evidence type="ECO:0000256" key="5">
    <source>
        <dbReference type="SAM" id="Phobius"/>
    </source>
</evidence>
<dbReference type="InterPro" id="IPR051216">
    <property type="entry name" value="Teneurin"/>
</dbReference>
<dbReference type="GO" id="GO:0008045">
    <property type="term" value="P:motor neuron axon guidance"/>
    <property type="evidence" value="ECO:0007669"/>
    <property type="project" value="TreeGrafter"/>
</dbReference>
<dbReference type="Pfam" id="PF23093">
    <property type="entry name" value="GBD_Tenm3"/>
    <property type="match status" value="1"/>
</dbReference>
<dbReference type="WBParaSite" id="PSAMB.scaffold1016size37123.g10414.t1">
    <property type="protein sequence ID" value="PSAMB.scaffold1016size37123.g10414.t1"/>
    <property type="gene ID" value="PSAMB.scaffold1016size37123.g10414"/>
</dbReference>
<keyword evidence="5" id="KW-0812">Transmembrane</keyword>
<evidence type="ECO:0000259" key="6">
    <source>
        <dbReference type="PROSITE" id="PS50026"/>
    </source>
</evidence>
<feature type="domain" description="EGF-like" evidence="6">
    <location>
        <begin position="382"/>
        <end position="415"/>
    </location>
</feature>
<dbReference type="PROSITE" id="PS00022">
    <property type="entry name" value="EGF_1"/>
    <property type="match status" value="3"/>
</dbReference>
<dbReference type="FunFam" id="2.10.25.10:FF:000013">
    <property type="entry name" value="Teneurin transmembrane protein 4"/>
    <property type="match status" value="1"/>
</dbReference>
<evidence type="ECO:0000256" key="1">
    <source>
        <dbReference type="ARBA" id="ARBA00022536"/>
    </source>
</evidence>
<feature type="disulfide bond" evidence="4">
    <location>
        <begin position="370"/>
        <end position="379"/>
    </location>
</feature>
<dbReference type="InterPro" id="IPR000742">
    <property type="entry name" value="EGF"/>
</dbReference>
<dbReference type="Pfam" id="PF25024">
    <property type="entry name" value="EGF_TEN"/>
    <property type="match status" value="1"/>
</dbReference>
<evidence type="ECO:0000313" key="8">
    <source>
        <dbReference type="WBParaSite" id="PSAMB.scaffold1016size37123.g10414.t1"/>
    </source>
</evidence>
<keyword evidence="7" id="KW-1185">Reference proteome</keyword>
<comment type="caution">
    <text evidence="4">Lacks conserved residue(s) required for the propagation of feature annotation.</text>
</comment>
<reference evidence="8" key="1">
    <citation type="submission" date="2022-11" db="UniProtKB">
        <authorList>
            <consortium name="WormBaseParasite"/>
        </authorList>
    </citation>
    <scope>IDENTIFICATION</scope>
</reference>
<protein>
    <submittedName>
        <fullName evidence="8">EGF-like domain-containing protein</fullName>
    </submittedName>
</protein>
<feature type="domain" description="EGF-like" evidence="6">
    <location>
        <begin position="344"/>
        <end position="380"/>
    </location>
</feature>
<accession>A0A914UIL9</accession>
<evidence type="ECO:0000256" key="2">
    <source>
        <dbReference type="ARBA" id="ARBA00022737"/>
    </source>
</evidence>
<keyword evidence="5" id="KW-0472">Membrane</keyword>
<keyword evidence="5" id="KW-1133">Transmembrane helix</keyword>
<dbReference type="PROSITE" id="PS50026">
    <property type="entry name" value="EGF_3"/>
    <property type="match status" value="2"/>
</dbReference>
<keyword evidence="1 4" id="KW-0245">EGF-like domain</keyword>
<dbReference type="AlphaFoldDB" id="A0A914UIL9"/>
<dbReference type="PANTHER" id="PTHR11219:SF69">
    <property type="entry name" value="TENEURIN-A"/>
    <property type="match status" value="1"/>
</dbReference>
<dbReference type="Gene3D" id="2.10.25.10">
    <property type="entry name" value="Laminin"/>
    <property type="match status" value="3"/>
</dbReference>
<name>A0A914UIL9_9BILA</name>
<keyword evidence="3 4" id="KW-1015">Disulfide bond</keyword>
<organism evidence="7 8">
    <name type="scientific">Plectus sambesii</name>
    <dbReference type="NCBI Taxonomy" id="2011161"/>
    <lineage>
        <taxon>Eukaryota</taxon>
        <taxon>Metazoa</taxon>
        <taxon>Ecdysozoa</taxon>
        <taxon>Nematoda</taxon>
        <taxon>Chromadorea</taxon>
        <taxon>Plectida</taxon>
        <taxon>Plectina</taxon>
        <taxon>Plectoidea</taxon>
        <taxon>Plectidae</taxon>
        <taxon>Plectus</taxon>
    </lineage>
</organism>
<sequence>MYTAHSRRQCYYDVYESLEDGYWCLPISGHTTMSSLSPQSRRLDNDKCSYSLLPGARTTVPVNVLPLRPEYTGGSGSNNANATKAVMSPLAVKKPIKQKKLDPLAVKKPIKQKKLESAWTSCSWRCLTYALAIALIFCLAVICFLLVPLLSAGSLNGAGGSYSGGASVFGDSGPAVSSARPLRPLPESFDLGEEVVADLPPGVFVYTYFTVQRDARVSFNLSVEPQAKLVLYGRQTVVPSPTAHDFVEIVRGDRLHLGGGGGSGDRRKRRINYGLATSNMRSTILLHYLLAGRWHLGFLNDGAVPQTVRFIAALSDDRVDDCKYDCYGKGICKDGKCFCHRGFSGPHCEETSCPVLCSGNGLFAGGRCHCHQGWKGADCDVPAHVCEVPNCSGHGTCGNDGRCLCDRDFSGQFCDQRACPSEDCSGHGVCVDGKCYCEFGWKNENCDDAYTSQSMCSGGGAVVSRYDAACSNHGVFDHETSSCLCDRDFTGDRCQTENCPVACIHGACKEAVCACDAGWMGDQCDTVSLRRRRAGRSRVAQLP</sequence>
<evidence type="ECO:0000256" key="4">
    <source>
        <dbReference type="PROSITE-ProRule" id="PRU00076"/>
    </source>
</evidence>
<proteinExistence type="predicted"/>
<dbReference type="Proteomes" id="UP000887566">
    <property type="component" value="Unplaced"/>
</dbReference>
<evidence type="ECO:0000313" key="7">
    <source>
        <dbReference type="Proteomes" id="UP000887566"/>
    </source>
</evidence>
<dbReference type="SUPFAM" id="SSF57196">
    <property type="entry name" value="EGF/Laminin"/>
    <property type="match status" value="1"/>
</dbReference>
<dbReference type="PROSITE" id="PS01186">
    <property type="entry name" value="EGF_2"/>
    <property type="match status" value="1"/>
</dbReference>
<dbReference type="SMART" id="SM00181">
    <property type="entry name" value="EGF"/>
    <property type="match status" value="6"/>
</dbReference>
<dbReference type="PANTHER" id="PTHR11219">
    <property type="entry name" value="TENEURIN AND N-ACETYLGLUCOSAMINE-1-PHOSPHODIESTER ALPHA-N-ACETYLGLUCOSAMINIDASE"/>
    <property type="match status" value="1"/>
</dbReference>
<feature type="disulfide bond" evidence="4">
    <location>
        <begin position="405"/>
        <end position="414"/>
    </location>
</feature>